<feature type="region of interest" description="Disordered" evidence="2">
    <location>
        <begin position="303"/>
        <end position="355"/>
    </location>
</feature>
<dbReference type="Proteomes" id="UP001601197">
    <property type="component" value="Unassembled WGS sequence"/>
</dbReference>
<comment type="caution">
    <text evidence="4">The sequence shown here is derived from an EMBL/GenBank/DDBJ whole genome shotgun (WGS) entry which is preliminary data.</text>
</comment>
<name>A0ABW6L0C2_9ACTN</name>
<accession>A0ABW6L0C2</accession>
<gene>
    <name evidence="4" type="ORF">ACFYNZ_21950</name>
</gene>
<reference evidence="4 5" key="1">
    <citation type="submission" date="2024-10" db="EMBL/GenBank/DDBJ databases">
        <title>The Natural Products Discovery Center: Release of the First 8490 Sequenced Strains for Exploring Actinobacteria Biosynthetic Diversity.</title>
        <authorList>
            <person name="Kalkreuter E."/>
            <person name="Kautsar S.A."/>
            <person name="Yang D."/>
            <person name="Bader C.D."/>
            <person name="Teijaro C.N."/>
            <person name="Fluegel L."/>
            <person name="Davis C.M."/>
            <person name="Simpson J.R."/>
            <person name="Lauterbach L."/>
            <person name="Steele A.D."/>
            <person name="Gui C."/>
            <person name="Meng S."/>
            <person name="Li G."/>
            <person name="Viehrig K."/>
            <person name="Ye F."/>
            <person name="Su P."/>
            <person name="Kiefer A.F."/>
            <person name="Nichols A."/>
            <person name="Cepeda A.J."/>
            <person name="Yan W."/>
            <person name="Fan B."/>
            <person name="Jiang Y."/>
            <person name="Adhikari A."/>
            <person name="Zheng C.-J."/>
            <person name="Schuster L."/>
            <person name="Cowan T.M."/>
            <person name="Smanski M.J."/>
            <person name="Chevrette M.G."/>
            <person name="De Carvalho L.P.S."/>
            <person name="Shen B."/>
        </authorList>
    </citation>
    <scope>NUCLEOTIDE SEQUENCE [LARGE SCALE GENOMIC DNA]</scope>
    <source>
        <strain evidence="4 5">NPDC007147</strain>
    </source>
</reference>
<dbReference type="Gene3D" id="1.10.10.10">
    <property type="entry name" value="Winged helix-like DNA-binding domain superfamily/Winged helix DNA-binding domain"/>
    <property type="match status" value="1"/>
</dbReference>
<dbReference type="RefSeq" id="WP_388349460.1">
    <property type="nucleotide sequence ID" value="NZ_JBIAFJ010000020.1"/>
</dbReference>
<evidence type="ECO:0000256" key="1">
    <source>
        <dbReference type="ARBA" id="ARBA00023012"/>
    </source>
</evidence>
<dbReference type="PANTHER" id="PTHR35807">
    <property type="entry name" value="TRANSCRIPTIONAL REGULATOR REDD-RELATED"/>
    <property type="match status" value="1"/>
</dbReference>
<dbReference type="InterPro" id="IPR036388">
    <property type="entry name" value="WH-like_DNA-bd_sf"/>
</dbReference>
<dbReference type="SMART" id="SM01043">
    <property type="entry name" value="BTAD"/>
    <property type="match status" value="1"/>
</dbReference>
<dbReference type="InterPro" id="IPR051677">
    <property type="entry name" value="AfsR-DnrI-RedD_regulator"/>
</dbReference>
<keyword evidence="1" id="KW-0902">Two-component regulatory system</keyword>
<evidence type="ECO:0000256" key="2">
    <source>
        <dbReference type="SAM" id="MobiDB-lite"/>
    </source>
</evidence>
<dbReference type="EMBL" id="JBIAFJ010000020">
    <property type="protein sequence ID" value="MFE9172107.1"/>
    <property type="molecule type" value="Genomic_DNA"/>
</dbReference>
<sequence>MADEVYLRLLGGFAVAVGDRPVATGAWRLRKARSPLKPLCPAPGHRMHREKLYGLLRPDLDGTAASNNLHQVLHAARRALASAGTPGDVVTLRDDLVLLGHDGGVRIDVDELDVAVRRAARDDTEPAHRAALDLAEAGPLPEDPYEPWAGEAATAPEARPATLGLGLAEALRRADRPAGAVDVLRMPIAEDPLHEPGHRALIRALADTGRRRPPTSVCGTTSAVTPAPTPTRRRAASTACCRPTRACFESSAVRPEGGRRGVWCGASQGGGSSAYWVYADDPDNAARRRAWGHLPAARLGERRGAGGTFETRPGSSRGGGSRTRHGTIRRHRRPASSAVTARPPGWRACSGAAGC</sequence>
<protein>
    <submittedName>
        <fullName evidence="4">BTAD domain-containing putative transcriptional regulator</fullName>
    </submittedName>
</protein>
<dbReference type="InterPro" id="IPR005158">
    <property type="entry name" value="BTAD"/>
</dbReference>
<evidence type="ECO:0000313" key="4">
    <source>
        <dbReference type="EMBL" id="MFE9172107.1"/>
    </source>
</evidence>
<organism evidence="4 5">
    <name type="scientific">Streptomyces kebangsaanensis</name>
    <dbReference type="NCBI Taxonomy" id="864058"/>
    <lineage>
        <taxon>Bacteria</taxon>
        <taxon>Bacillati</taxon>
        <taxon>Actinomycetota</taxon>
        <taxon>Actinomycetes</taxon>
        <taxon>Kitasatosporales</taxon>
        <taxon>Streptomycetaceae</taxon>
        <taxon>Streptomyces</taxon>
    </lineage>
</organism>
<dbReference type="Pfam" id="PF03704">
    <property type="entry name" value="BTAD"/>
    <property type="match status" value="1"/>
</dbReference>
<proteinExistence type="predicted"/>
<evidence type="ECO:0000313" key="5">
    <source>
        <dbReference type="Proteomes" id="UP001601197"/>
    </source>
</evidence>
<evidence type="ECO:0000259" key="3">
    <source>
        <dbReference type="SMART" id="SM01043"/>
    </source>
</evidence>
<dbReference type="Gene3D" id="1.25.40.10">
    <property type="entry name" value="Tetratricopeptide repeat domain"/>
    <property type="match status" value="1"/>
</dbReference>
<feature type="compositionally biased region" description="Basic residues" evidence="2">
    <location>
        <begin position="322"/>
        <end position="334"/>
    </location>
</feature>
<dbReference type="InterPro" id="IPR011990">
    <property type="entry name" value="TPR-like_helical_dom_sf"/>
</dbReference>
<keyword evidence="5" id="KW-1185">Reference proteome</keyword>
<feature type="region of interest" description="Disordered" evidence="2">
    <location>
        <begin position="210"/>
        <end position="231"/>
    </location>
</feature>
<dbReference type="SUPFAM" id="SSF48452">
    <property type="entry name" value="TPR-like"/>
    <property type="match status" value="1"/>
</dbReference>
<feature type="domain" description="Bacterial transcriptional activator" evidence="3">
    <location>
        <begin position="107"/>
        <end position="212"/>
    </location>
</feature>